<reference evidence="4 5" key="1">
    <citation type="submission" date="2020-03" db="EMBL/GenBank/DDBJ databases">
        <title>Complete genome sequence of Shewanella sp.</title>
        <authorList>
            <person name="Kim Y.-S."/>
            <person name="Kim S.-J."/>
            <person name="Jung H.-K."/>
            <person name="Kim K.-H."/>
        </authorList>
    </citation>
    <scope>NUCLEOTIDE SEQUENCE [LARGE SCALE GENOMIC DNA]</scope>
    <source>
        <strain evidence="4 5">PN3F2</strain>
    </source>
</reference>
<dbReference type="InterPro" id="IPR023801">
    <property type="entry name" value="His_deacetylse_dom"/>
</dbReference>
<protein>
    <submittedName>
        <fullName evidence="4">Histone deacetylase</fullName>
    </submittedName>
</protein>
<dbReference type="GO" id="GO:0016787">
    <property type="term" value="F:hydrolase activity"/>
    <property type="evidence" value="ECO:0007669"/>
    <property type="project" value="UniProtKB-KW"/>
</dbReference>
<feature type="domain" description="Histone deacetylase" evidence="3">
    <location>
        <begin position="20"/>
        <end position="283"/>
    </location>
</feature>
<keyword evidence="5" id="KW-1185">Reference proteome</keyword>
<dbReference type="SUPFAM" id="SSF52768">
    <property type="entry name" value="Arginase/deacetylase"/>
    <property type="match status" value="1"/>
</dbReference>
<accession>A0A6G9QJS7</accession>
<gene>
    <name evidence="4" type="ORF">HBH39_06210</name>
</gene>
<dbReference type="PANTHER" id="PTHR10625">
    <property type="entry name" value="HISTONE DEACETYLASE HDAC1-RELATED"/>
    <property type="match status" value="1"/>
</dbReference>
<dbReference type="CDD" id="cd09993">
    <property type="entry name" value="HDAC_classIV"/>
    <property type="match status" value="1"/>
</dbReference>
<name>A0A6G9QJS7_9GAMM</name>
<dbReference type="EMBL" id="CP050313">
    <property type="protein sequence ID" value="QIR14129.1"/>
    <property type="molecule type" value="Genomic_DNA"/>
</dbReference>
<dbReference type="GO" id="GO:0004407">
    <property type="term" value="F:histone deacetylase activity"/>
    <property type="evidence" value="ECO:0007669"/>
    <property type="project" value="InterPro"/>
</dbReference>
<dbReference type="RefSeq" id="WP_167676575.1">
    <property type="nucleotide sequence ID" value="NZ_CP050313.1"/>
</dbReference>
<dbReference type="InterPro" id="IPR023696">
    <property type="entry name" value="Ureohydrolase_dom_sf"/>
</dbReference>
<evidence type="ECO:0000313" key="5">
    <source>
        <dbReference type="Proteomes" id="UP000502608"/>
    </source>
</evidence>
<dbReference type="PRINTS" id="PR01270">
    <property type="entry name" value="HDASUPER"/>
</dbReference>
<dbReference type="Pfam" id="PF00850">
    <property type="entry name" value="Hist_deacetyl"/>
    <property type="match status" value="1"/>
</dbReference>
<evidence type="ECO:0000256" key="2">
    <source>
        <dbReference type="ARBA" id="ARBA00022801"/>
    </source>
</evidence>
<evidence type="ECO:0000256" key="1">
    <source>
        <dbReference type="ARBA" id="ARBA00005947"/>
    </source>
</evidence>
<evidence type="ECO:0000259" key="3">
    <source>
        <dbReference type="Pfam" id="PF00850"/>
    </source>
</evidence>
<comment type="similarity">
    <text evidence="1">Belongs to the histone deacetylase family.</text>
</comment>
<sequence length="302" mass="33996">MKIPFVYHASYSQLALPANHRFPTSKYQNLYEHALQHQLVCPTMQHQADAIKVNELKQIHHADYVDAFINGTIDGKAIRRIGFPWSEQLVTRTLHAINGTKLTCELALAHQIAVHFTGGYHHAHHDFGSGFCIFNDLVIAADHLLKQGKLDKVLIFDCDVHQGDGTATLTTHRQDIISCSVHCKQNFPFRKAASHYDIELDKGCNDEEYLGYIETIFNYLVQLHKPDLVIYDAGVDVHQDDDLGYFELTTQGILARDKLILSIAKHQQIPIAAVIGGGYSKQAALLTERHSQLLIAAKQIWV</sequence>
<evidence type="ECO:0000313" key="4">
    <source>
        <dbReference type="EMBL" id="QIR14129.1"/>
    </source>
</evidence>
<dbReference type="InterPro" id="IPR000286">
    <property type="entry name" value="HDACs"/>
</dbReference>
<dbReference type="Proteomes" id="UP000502608">
    <property type="component" value="Chromosome"/>
</dbReference>
<organism evidence="4 5">
    <name type="scientific">Shewanella aestuarii</name>
    <dbReference type="NCBI Taxonomy" id="1028752"/>
    <lineage>
        <taxon>Bacteria</taxon>
        <taxon>Pseudomonadati</taxon>
        <taxon>Pseudomonadota</taxon>
        <taxon>Gammaproteobacteria</taxon>
        <taxon>Alteromonadales</taxon>
        <taxon>Shewanellaceae</taxon>
        <taxon>Shewanella</taxon>
    </lineage>
</organism>
<dbReference type="InterPro" id="IPR044150">
    <property type="entry name" value="HDAC_classIV"/>
</dbReference>
<dbReference type="PANTHER" id="PTHR10625:SF19">
    <property type="entry name" value="HISTONE DEACETYLASE 12"/>
    <property type="match status" value="1"/>
</dbReference>
<dbReference type="Gene3D" id="3.40.800.20">
    <property type="entry name" value="Histone deacetylase domain"/>
    <property type="match status" value="1"/>
</dbReference>
<dbReference type="GO" id="GO:0040029">
    <property type="term" value="P:epigenetic regulation of gene expression"/>
    <property type="evidence" value="ECO:0007669"/>
    <property type="project" value="TreeGrafter"/>
</dbReference>
<proteinExistence type="inferred from homology"/>
<dbReference type="AlphaFoldDB" id="A0A6G9QJS7"/>
<dbReference type="InterPro" id="IPR037138">
    <property type="entry name" value="His_deacetylse_dom_sf"/>
</dbReference>
<keyword evidence="2" id="KW-0378">Hydrolase</keyword>
<dbReference type="KEGG" id="saes:HBH39_06210"/>